<comment type="caution">
    <text evidence="2">The sequence shown here is derived from an EMBL/GenBank/DDBJ whole genome shotgun (WGS) entry which is preliminary data.</text>
</comment>
<dbReference type="EC" id="6.3.2.13" evidence="2"/>
<accession>T2JQ90</accession>
<name>T2JQ90_CROWT</name>
<feature type="domain" description="Novel STAND NTPase 1" evidence="1">
    <location>
        <begin position="7"/>
        <end position="131"/>
    </location>
</feature>
<dbReference type="AlphaFoldDB" id="T2JQ90"/>
<protein>
    <submittedName>
        <fullName evidence="2">UDP-N-acetylmuramoylalanyl-D-glutamate--2,6-diaminopimelate ligase</fullName>
        <ecNumber evidence="2">6.3.2.13</ecNumber>
    </submittedName>
</protein>
<reference evidence="2 3" key="1">
    <citation type="submission" date="2013-01" db="EMBL/GenBank/DDBJ databases">
        <authorList>
            <person name="Bench S."/>
        </authorList>
    </citation>
    <scope>NUCLEOTIDE SEQUENCE [LARGE SCALE GENOMIC DNA]</scope>
    <source>
        <strain evidence="2 3">WH 0402</strain>
    </source>
</reference>
<evidence type="ECO:0000313" key="3">
    <source>
        <dbReference type="Proteomes" id="UP000018130"/>
    </source>
</evidence>
<proteinExistence type="predicted"/>
<dbReference type="Pfam" id="PF20703">
    <property type="entry name" value="nSTAND1"/>
    <property type="match status" value="1"/>
</dbReference>
<organism evidence="2 3">
    <name type="scientific">Crocosphaera watsonii WH 0402</name>
    <dbReference type="NCBI Taxonomy" id="1284629"/>
    <lineage>
        <taxon>Bacteria</taxon>
        <taxon>Bacillati</taxon>
        <taxon>Cyanobacteriota</taxon>
        <taxon>Cyanophyceae</taxon>
        <taxon>Oscillatoriophycideae</taxon>
        <taxon>Chroococcales</taxon>
        <taxon>Aphanothecaceae</taxon>
        <taxon>Crocosphaera</taxon>
    </lineage>
</organism>
<dbReference type="EMBL" id="CAQN01000588">
    <property type="protein sequence ID" value="CCQ67370.1"/>
    <property type="molecule type" value="Genomic_DNA"/>
</dbReference>
<dbReference type="InterPro" id="IPR049052">
    <property type="entry name" value="nSTAND1"/>
</dbReference>
<reference evidence="2 3" key="2">
    <citation type="submission" date="2013-09" db="EMBL/GenBank/DDBJ databases">
        <title>Whole genome comparison of six Crocosphaera watsonii strains with differing phenotypes.</title>
        <authorList>
            <person name="Bench S.R."/>
            <person name="Heller P."/>
            <person name="Frank I."/>
            <person name="Arciniega M."/>
            <person name="Shilova I.N."/>
            <person name="Zehr J.P."/>
        </authorList>
    </citation>
    <scope>NUCLEOTIDE SEQUENCE [LARGE SCALE GENOMIC DNA]</scope>
    <source>
        <strain evidence="2 3">WH 0402</strain>
    </source>
</reference>
<keyword evidence="2" id="KW-0436">Ligase</keyword>
<evidence type="ECO:0000259" key="1">
    <source>
        <dbReference type="Pfam" id="PF20703"/>
    </source>
</evidence>
<dbReference type="SUPFAM" id="SSF140869">
    <property type="entry name" value="GUN4-like"/>
    <property type="match status" value="1"/>
</dbReference>
<dbReference type="GO" id="GO:0008765">
    <property type="term" value="F:UDP-N-acetylmuramoylalanyl-D-glutamate-2,6-diaminopimelate ligase activity"/>
    <property type="evidence" value="ECO:0007669"/>
    <property type="project" value="UniProtKB-EC"/>
</dbReference>
<evidence type="ECO:0000313" key="2">
    <source>
        <dbReference type="EMBL" id="CCQ67370.1"/>
    </source>
</evidence>
<dbReference type="InterPro" id="IPR037215">
    <property type="entry name" value="GUN4-like_sf"/>
</dbReference>
<sequence length="219" mass="25250">MISLTMKHFLQGLLTAINTVNKFTVIITLRADFLGYLLDSVQWGEWGELLQKYSPEYITSMNRQELKSAIIDPAAFNGVKLKDKLVDQLIDDVHKEKGYLPLLQFTLTELWEQQKKGLLTYEDYQEIGGVKTDQNNNNIIDEGEENAIPCETLIQIEKLWRNATDNQCGWYGKDNVWESNCQLLEGNTLTTILMYPSDIPLLENRLDYCKIKLNTKPLL</sequence>
<gene>
    <name evidence="2" type="ORF">CWATWH0402_5142</name>
</gene>
<dbReference type="Proteomes" id="UP000018130">
    <property type="component" value="Unassembled WGS sequence"/>
</dbReference>